<organism evidence="2 3">
    <name type="scientific">Puccinia striiformis</name>
    <dbReference type="NCBI Taxonomy" id="27350"/>
    <lineage>
        <taxon>Eukaryota</taxon>
        <taxon>Fungi</taxon>
        <taxon>Dikarya</taxon>
        <taxon>Basidiomycota</taxon>
        <taxon>Pucciniomycotina</taxon>
        <taxon>Pucciniomycetes</taxon>
        <taxon>Pucciniales</taxon>
        <taxon>Pucciniaceae</taxon>
        <taxon>Puccinia</taxon>
    </lineage>
</organism>
<reference evidence="2" key="1">
    <citation type="submission" date="2017-12" db="EMBL/GenBank/DDBJ databases">
        <title>Gene loss provides genomic basis for host adaptation in cereal stripe rust fungi.</title>
        <authorList>
            <person name="Xia C."/>
        </authorList>
    </citation>
    <scope>NUCLEOTIDE SEQUENCE [LARGE SCALE GENOMIC DNA]</scope>
    <source>
        <strain evidence="2">93-210</strain>
    </source>
</reference>
<dbReference type="Proteomes" id="UP000239156">
    <property type="component" value="Unassembled WGS sequence"/>
</dbReference>
<feature type="compositionally biased region" description="Basic and acidic residues" evidence="1">
    <location>
        <begin position="68"/>
        <end position="99"/>
    </location>
</feature>
<dbReference type="VEuPathDB" id="FungiDB:PSHT_06940"/>
<gene>
    <name evidence="2" type="ORF">PSTT_03629</name>
</gene>
<feature type="region of interest" description="Disordered" evidence="1">
    <location>
        <begin position="1"/>
        <end position="99"/>
    </location>
</feature>
<dbReference type="EMBL" id="PKSL01000023">
    <property type="protein sequence ID" value="POW13638.1"/>
    <property type="molecule type" value="Genomic_DNA"/>
</dbReference>
<name>A0A2S4VVV7_9BASI</name>
<evidence type="ECO:0000313" key="2">
    <source>
        <dbReference type="EMBL" id="POW13638.1"/>
    </source>
</evidence>
<evidence type="ECO:0000256" key="1">
    <source>
        <dbReference type="SAM" id="MobiDB-lite"/>
    </source>
</evidence>
<comment type="caution">
    <text evidence="2">The sequence shown here is derived from an EMBL/GenBank/DDBJ whole genome shotgun (WGS) entry which is preliminary data.</text>
</comment>
<feature type="compositionally biased region" description="Polar residues" evidence="1">
    <location>
        <begin position="40"/>
        <end position="66"/>
    </location>
</feature>
<proteinExistence type="predicted"/>
<dbReference type="VEuPathDB" id="FungiDB:PSTT_03629"/>
<protein>
    <submittedName>
        <fullName evidence="2">Uncharacterized protein</fullName>
    </submittedName>
</protein>
<evidence type="ECO:0000313" key="3">
    <source>
        <dbReference type="Proteomes" id="UP000239156"/>
    </source>
</evidence>
<sequence>ASRSFKPNQFGPPSHTRKRGVWCKGRTNPRPSKKKILRVSTPTQYAQSDNPNCSRSHRVQPTQIETTIYKENHNNDDRHDNETSHDGGLRTENGKYDKW</sequence>
<keyword evidence="3" id="KW-1185">Reference proteome</keyword>
<feature type="non-terminal residue" evidence="2">
    <location>
        <position position="1"/>
    </location>
</feature>
<accession>A0A2S4VVV7</accession>